<reference evidence="3" key="2">
    <citation type="submission" date="2023-06" db="EMBL/GenBank/DDBJ databases">
        <authorList>
            <consortium name="Lawrence Berkeley National Laboratory"/>
            <person name="Haridas S."/>
            <person name="Hensen N."/>
            <person name="Bonometti L."/>
            <person name="Westerberg I."/>
            <person name="Brannstrom I.O."/>
            <person name="Guillou S."/>
            <person name="Cros-Aarteil S."/>
            <person name="Calhoun S."/>
            <person name="Kuo A."/>
            <person name="Mondo S."/>
            <person name="Pangilinan J."/>
            <person name="Riley R."/>
            <person name="LaButti K."/>
            <person name="Andreopoulos B."/>
            <person name="Lipzen A."/>
            <person name="Chen C."/>
            <person name="Yanf M."/>
            <person name="Daum C."/>
            <person name="Ng V."/>
            <person name="Clum A."/>
            <person name="Steindorff A."/>
            <person name="Ohm R."/>
            <person name="Martin F."/>
            <person name="Silar P."/>
            <person name="Natvig D."/>
            <person name="Lalanne C."/>
            <person name="Gautier V."/>
            <person name="Ament-velasquez S.L."/>
            <person name="Kruys A."/>
            <person name="Hutchinson M.I."/>
            <person name="Powell A.J."/>
            <person name="Barry K."/>
            <person name="Miller A.N."/>
            <person name="Grigoriev I.V."/>
            <person name="Debuchy R."/>
            <person name="Gladieux P."/>
            <person name="Thoren M.H."/>
            <person name="Johannesson H."/>
        </authorList>
    </citation>
    <scope>NUCLEOTIDE SEQUENCE</scope>
    <source>
        <strain evidence="3">CBS 232.78</strain>
    </source>
</reference>
<evidence type="ECO:0000256" key="1">
    <source>
        <dbReference type="SAM" id="MobiDB-lite"/>
    </source>
</evidence>
<keyword evidence="4" id="KW-1185">Reference proteome</keyword>
<feature type="compositionally biased region" description="Basic residues" evidence="1">
    <location>
        <begin position="174"/>
        <end position="185"/>
    </location>
</feature>
<proteinExistence type="predicted"/>
<dbReference type="Proteomes" id="UP001285441">
    <property type="component" value="Unassembled WGS sequence"/>
</dbReference>
<comment type="caution">
    <text evidence="3">The sequence shown here is derived from an EMBL/GenBank/DDBJ whole genome shotgun (WGS) entry which is preliminary data.</text>
</comment>
<feature type="domain" description="DUF6604" evidence="2">
    <location>
        <begin position="33"/>
        <end position="273"/>
    </location>
</feature>
<protein>
    <recommendedName>
        <fullName evidence="2">DUF6604 domain-containing protein</fullName>
    </recommendedName>
</protein>
<dbReference type="PANTHER" id="PTHR38795:SF1">
    <property type="entry name" value="DUF6604 DOMAIN-CONTAINING PROTEIN"/>
    <property type="match status" value="1"/>
</dbReference>
<reference evidence="3" key="1">
    <citation type="journal article" date="2023" name="Mol. Phylogenet. Evol.">
        <title>Genome-scale phylogeny and comparative genomics of the fungal order Sordariales.</title>
        <authorList>
            <person name="Hensen N."/>
            <person name="Bonometti L."/>
            <person name="Westerberg I."/>
            <person name="Brannstrom I.O."/>
            <person name="Guillou S."/>
            <person name="Cros-Aarteil S."/>
            <person name="Calhoun S."/>
            <person name="Haridas S."/>
            <person name="Kuo A."/>
            <person name="Mondo S."/>
            <person name="Pangilinan J."/>
            <person name="Riley R."/>
            <person name="LaButti K."/>
            <person name="Andreopoulos B."/>
            <person name="Lipzen A."/>
            <person name="Chen C."/>
            <person name="Yan M."/>
            <person name="Daum C."/>
            <person name="Ng V."/>
            <person name="Clum A."/>
            <person name="Steindorff A."/>
            <person name="Ohm R.A."/>
            <person name="Martin F."/>
            <person name="Silar P."/>
            <person name="Natvig D.O."/>
            <person name="Lalanne C."/>
            <person name="Gautier V."/>
            <person name="Ament-Velasquez S.L."/>
            <person name="Kruys A."/>
            <person name="Hutchinson M.I."/>
            <person name="Powell A.J."/>
            <person name="Barry K."/>
            <person name="Miller A.N."/>
            <person name="Grigoriev I.V."/>
            <person name="Debuchy R."/>
            <person name="Gladieux P."/>
            <person name="Hiltunen Thoren M."/>
            <person name="Johannesson H."/>
        </authorList>
    </citation>
    <scope>NUCLEOTIDE SEQUENCE</scope>
    <source>
        <strain evidence="3">CBS 232.78</strain>
    </source>
</reference>
<gene>
    <name evidence="3" type="ORF">B0H63DRAFT_543632</name>
</gene>
<dbReference type="InterPro" id="IPR046539">
    <property type="entry name" value="DUF6604"/>
</dbReference>
<evidence type="ECO:0000259" key="2">
    <source>
        <dbReference type="Pfam" id="PF20253"/>
    </source>
</evidence>
<evidence type="ECO:0000313" key="4">
    <source>
        <dbReference type="Proteomes" id="UP001285441"/>
    </source>
</evidence>
<sequence>MDSSDASASGLKGGMGTWQRYKLGPIHGLKVSRKAKKRVAKDIPEAEPEPQLVALKALESMAQTIAPFNILRDVVGLHKRSSRFFQAAASRSADKDLRKSNTTHLHMIKILDSILGKFEVLRSKEDTTSQDAKPGSGVSVDDLKNMFQHLRGEIEVDNQSETSTSGGKKSTTPKAKKKPVTKPKNRTGTNGIDSWINDFSFLSTASMDALDDADPFDPYMLICCLFEDFNLIKDYVVERWCDYYYEDRPTRVDTLVVLTNAAFEMFHKPEQDLNTMMLMDPQNPSGIPIWHKHEIKMGEEADRLGMTANSIPGPTLKFSPKGATSMAPHADGPKPDDTYGAATRYEKFKLQVEIVQDILQDLNVIRALKRDGPEGFLLPAESEFMLDFEDALRRVYDSDTERSIASIFSLQLWLDIRTTFETKVEDAFVQMQAKANHVRRMLVHNLDLATGPRKHSQRGMERKIREIDRFMIKDITYHENNFIGIIWGTTMKLKISSRTTSSNESRFGRGCLSTHGRWPLMETWLATAYTNEGVFRRGLQILDPKEIMHNFAAFAPLLGTYTHITPDQGDECSKEIMEDAKSSDGSKKLTNRPSKTKVDHQILEACKRKEFAGRIGIRESLYSRYAYNRRDCYYFLQYLEEPTVHRLKIALSKTFTTNRSLLPTPTSGVLRNKKGKIPESWSREDDEPDLFYLAAGLGALDEAAERTLKQGAMLAQLPPVHILKLLDENLTTQLGDVLELDYLTLRREATELVYRVWVDTEDRRTPEEGGEFILEMDIEKFDPDTDEPDMLAKLLSFLAKAMDEDEEGEVYCEGEWVHMKKVVYDSSSDGKAEAECPGMFRRPLT</sequence>
<dbReference type="PANTHER" id="PTHR38795">
    <property type="entry name" value="DUF6604 DOMAIN-CONTAINING PROTEIN"/>
    <property type="match status" value="1"/>
</dbReference>
<feature type="compositionally biased region" description="Low complexity" evidence="1">
    <location>
        <begin position="162"/>
        <end position="173"/>
    </location>
</feature>
<name>A0AAE0NPI9_9PEZI</name>
<dbReference type="AlphaFoldDB" id="A0AAE0NPI9"/>
<feature type="region of interest" description="Disordered" evidence="1">
    <location>
        <begin position="154"/>
        <end position="189"/>
    </location>
</feature>
<dbReference type="EMBL" id="JAULSW010000004">
    <property type="protein sequence ID" value="KAK3385324.1"/>
    <property type="molecule type" value="Genomic_DNA"/>
</dbReference>
<dbReference type="Pfam" id="PF20253">
    <property type="entry name" value="DUF6604"/>
    <property type="match status" value="1"/>
</dbReference>
<accession>A0AAE0NPI9</accession>
<organism evidence="3 4">
    <name type="scientific">Podospora didyma</name>
    <dbReference type="NCBI Taxonomy" id="330526"/>
    <lineage>
        <taxon>Eukaryota</taxon>
        <taxon>Fungi</taxon>
        <taxon>Dikarya</taxon>
        <taxon>Ascomycota</taxon>
        <taxon>Pezizomycotina</taxon>
        <taxon>Sordariomycetes</taxon>
        <taxon>Sordariomycetidae</taxon>
        <taxon>Sordariales</taxon>
        <taxon>Podosporaceae</taxon>
        <taxon>Podospora</taxon>
    </lineage>
</organism>
<evidence type="ECO:0000313" key="3">
    <source>
        <dbReference type="EMBL" id="KAK3385324.1"/>
    </source>
</evidence>